<keyword evidence="3 6" id="KW-0547">Nucleotide-binding</keyword>
<dbReference type="InterPro" id="IPR008271">
    <property type="entry name" value="Ser/Thr_kinase_AS"/>
</dbReference>
<evidence type="ECO:0000256" key="4">
    <source>
        <dbReference type="ARBA" id="ARBA00022777"/>
    </source>
</evidence>
<evidence type="ECO:0000256" key="2">
    <source>
        <dbReference type="ARBA" id="ARBA00022679"/>
    </source>
</evidence>
<dbReference type="SMART" id="SM00220">
    <property type="entry name" value="S_TKc"/>
    <property type="match status" value="1"/>
</dbReference>
<dbReference type="GO" id="GO:0005634">
    <property type="term" value="C:nucleus"/>
    <property type="evidence" value="ECO:0007669"/>
    <property type="project" value="TreeGrafter"/>
</dbReference>
<dbReference type="GO" id="GO:0035556">
    <property type="term" value="P:intracellular signal transduction"/>
    <property type="evidence" value="ECO:0007669"/>
    <property type="project" value="TreeGrafter"/>
</dbReference>
<dbReference type="SUPFAM" id="SSF56112">
    <property type="entry name" value="Protein kinase-like (PK-like)"/>
    <property type="match status" value="1"/>
</dbReference>
<dbReference type="FunFam" id="1.10.510.10:FF:000571">
    <property type="entry name" value="Maternal embryonic leucine zipper kinase"/>
    <property type="match status" value="1"/>
</dbReference>
<keyword evidence="4" id="KW-0418">Kinase</keyword>
<accession>R7TC51</accession>
<dbReference type="GO" id="GO:0004674">
    <property type="term" value="F:protein serine/threonine kinase activity"/>
    <property type="evidence" value="ECO:0007669"/>
    <property type="project" value="UniProtKB-KW"/>
</dbReference>
<dbReference type="GO" id="GO:0005524">
    <property type="term" value="F:ATP binding"/>
    <property type="evidence" value="ECO:0007669"/>
    <property type="project" value="UniProtKB-UniRule"/>
</dbReference>
<dbReference type="EMBL" id="KB311734">
    <property type="protein sequence ID" value="ELT88671.1"/>
    <property type="molecule type" value="Genomic_DNA"/>
</dbReference>
<evidence type="ECO:0000259" key="8">
    <source>
        <dbReference type="PROSITE" id="PS50011"/>
    </source>
</evidence>
<organism evidence="9">
    <name type="scientific">Capitella teleta</name>
    <name type="common">Polychaete worm</name>
    <dbReference type="NCBI Taxonomy" id="283909"/>
    <lineage>
        <taxon>Eukaryota</taxon>
        <taxon>Metazoa</taxon>
        <taxon>Spiralia</taxon>
        <taxon>Lophotrochozoa</taxon>
        <taxon>Annelida</taxon>
        <taxon>Polychaeta</taxon>
        <taxon>Sedentaria</taxon>
        <taxon>Scolecida</taxon>
        <taxon>Capitellidae</taxon>
        <taxon>Capitella</taxon>
    </lineage>
</organism>
<dbReference type="GO" id="GO:0043065">
    <property type="term" value="P:positive regulation of apoptotic process"/>
    <property type="evidence" value="ECO:0007669"/>
    <property type="project" value="TreeGrafter"/>
</dbReference>
<dbReference type="InterPro" id="IPR000719">
    <property type="entry name" value="Prot_kinase_dom"/>
</dbReference>
<dbReference type="HOGENOM" id="CLU_000288_63_0_1"/>
<feature type="binding site" evidence="6">
    <location>
        <position position="49"/>
    </location>
    <ligand>
        <name>ATP</name>
        <dbReference type="ChEBI" id="CHEBI:30616"/>
    </ligand>
</feature>
<dbReference type="OrthoDB" id="504170at2759"/>
<dbReference type="PANTHER" id="PTHR24342:SF14">
    <property type="entry name" value="DEATH-ASSOCIATED PROTEIN KINASE DAPK-1"/>
    <property type="match status" value="1"/>
</dbReference>
<evidence type="ECO:0000256" key="3">
    <source>
        <dbReference type="ARBA" id="ARBA00022741"/>
    </source>
</evidence>
<evidence type="ECO:0000256" key="5">
    <source>
        <dbReference type="ARBA" id="ARBA00022840"/>
    </source>
</evidence>
<dbReference type="PROSITE" id="PS50011">
    <property type="entry name" value="PROTEIN_KINASE_DOM"/>
    <property type="match status" value="1"/>
</dbReference>
<sequence length="427" mass="48916">MKHGQSMEFNFKQDNFEEFYHIGEPIGSGQFAVVRKCKLKETNVEYAAKFIKRKRTKSSRRGLSIEDIQREVSILSAIDHENIVKLYDVYENKSEVILVLELVCGGELFQFLAEREKVNEDEAVEFLKQILEGVRHLHEHSIVHLDLKPENLMLLGQNSTRLKIIDFGLSRKLDEGVEVKDITGTPEFVAPEIVNYDPLCTATDMWSIGVITYILLSGCSPFLGDDKQETLANISAVDFSFDCEDFANTSLLAKNFIQGLLLRNPNERATVYDCLRHPWIRPVKESQAQCRRSSSINLENLKSFLARKRWKQSIQVVSLCNRLTKSASVRNNGSVSLQEEEEEENFVMSALHHASEEGNMAGINELLENSPNFDLNQANKVIYSTVGTFINELADRYRLSSPCLLRIVFANFFKWFPCVMYWHRNPS</sequence>
<dbReference type="PROSITE" id="PS00107">
    <property type="entry name" value="PROTEIN_KINASE_ATP"/>
    <property type="match status" value="1"/>
</dbReference>
<dbReference type="STRING" id="283909.R7TC51"/>
<keyword evidence="5 6" id="KW-0067">ATP-binding</keyword>
<dbReference type="EMBL" id="AMQN01015250">
    <property type="status" value="NOT_ANNOTATED_CDS"/>
    <property type="molecule type" value="Genomic_DNA"/>
</dbReference>
<evidence type="ECO:0000256" key="6">
    <source>
        <dbReference type="PROSITE-ProRule" id="PRU10141"/>
    </source>
</evidence>
<reference evidence="9 11" key="2">
    <citation type="journal article" date="2013" name="Nature">
        <title>Insights into bilaterian evolution from three spiralian genomes.</title>
        <authorList>
            <person name="Simakov O."/>
            <person name="Marletaz F."/>
            <person name="Cho S.J."/>
            <person name="Edsinger-Gonzales E."/>
            <person name="Havlak P."/>
            <person name="Hellsten U."/>
            <person name="Kuo D.H."/>
            <person name="Larsson T."/>
            <person name="Lv J."/>
            <person name="Arendt D."/>
            <person name="Savage R."/>
            <person name="Osoegawa K."/>
            <person name="de Jong P."/>
            <person name="Grimwood J."/>
            <person name="Chapman J.A."/>
            <person name="Shapiro H."/>
            <person name="Aerts A."/>
            <person name="Otillar R.P."/>
            <person name="Terry A.Y."/>
            <person name="Boore J.L."/>
            <person name="Grigoriev I.V."/>
            <person name="Lindberg D.R."/>
            <person name="Seaver E.C."/>
            <person name="Weisblat D.A."/>
            <person name="Putnam N.H."/>
            <person name="Rokhsar D.S."/>
        </authorList>
    </citation>
    <scope>NUCLEOTIDE SEQUENCE</scope>
    <source>
        <strain evidence="9 11">I ESC-2004</strain>
    </source>
</reference>
<dbReference type="EnsemblMetazoa" id="CapteT183765">
    <property type="protein sequence ID" value="CapteP183765"/>
    <property type="gene ID" value="CapteG183765"/>
</dbReference>
<evidence type="ECO:0000313" key="11">
    <source>
        <dbReference type="Proteomes" id="UP000014760"/>
    </source>
</evidence>
<proteinExistence type="inferred from homology"/>
<comment type="similarity">
    <text evidence="7">Belongs to the protein kinase superfamily.</text>
</comment>
<protein>
    <recommendedName>
        <fullName evidence="8">Protein kinase domain-containing protein</fullName>
    </recommendedName>
</protein>
<dbReference type="PROSITE" id="PS00108">
    <property type="entry name" value="PROTEIN_KINASE_ST"/>
    <property type="match status" value="1"/>
</dbReference>
<dbReference type="Pfam" id="PF00069">
    <property type="entry name" value="Pkinase"/>
    <property type="match status" value="1"/>
</dbReference>
<dbReference type="AlphaFoldDB" id="R7TC51"/>
<dbReference type="InterPro" id="IPR017441">
    <property type="entry name" value="Protein_kinase_ATP_BS"/>
</dbReference>
<dbReference type="FunFam" id="3.30.200.20:FF:000110">
    <property type="entry name" value="Death-associated kinase 3, isoform CRA_a"/>
    <property type="match status" value="1"/>
</dbReference>
<keyword evidence="2" id="KW-0808">Transferase</keyword>
<evidence type="ECO:0000256" key="1">
    <source>
        <dbReference type="ARBA" id="ARBA00022527"/>
    </source>
</evidence>
<dbReference type="PANTHER" id="PTHR24342">
    <property type="entry name" value="SERINE/THREONINE-PROTEIN KINASE 17"/>
    <property type="match status" value="1"/>
</dbReference>
<evidence type="ECO:0000256" key="7">
    <source>
        <dbReference type="RuleBase" id="RU000304"/>
    </source>
</evidence>
<evidence type="ECO:0000313" key="10">
    <source>
        <dbReference type="EnsemblMetazoa" id="CapteP183765"/>
    </source>
</evidence>
<dbReference type="Proteomes" id="UP000014760">
    <property type="component" value="Unassembled WGS sequence"/>
</dbReference>
<name>R7TC51_CAPTE</name>
<evidence type="ECO:0000313" key="9">
    <source>
        <dbReference type="EMBL" id="ELT88671.1"/>
    </source>
</evidence>
<gene>
    <name evidence="9" type="ORF">CAPTEDRAFT_183765</name>
</gene>
<dbReference type="Gene3D" id="1.10.510.10">
    <property type="entry name" value="Transferase(Phosphotransferase) domain 1"/>
    <property type="match status" value="1"/>
</dbReference>
<dbReference type="Gene3D" id="3.30.200.20">
    <property type="entry name" value="Phosphorylase Kinase, domain 1"/>
    <property type="match status" value="1"/>
</dbReference>
<dbReference type="InterPro" id="IPR011009">
    <property type="entry name" value="Kinase-like_dom_sf"/>
</dbReference>
<keyword evidence="1 7" id="KW-0723">Serine/threonine-protein kinase</keyword>
<dbReference type="OMA" id="PWITSGC"/>
<feature type="domain" description="Protein kinase" evidence="8">
    <location>
        <begin position="20"/>
        <end position="280"/>
    </location>
</feature>
<keyword evidence="11" id="KW-1185">Reference proteome</keyword>
<reference evidence="10" key="3">
    <citation type="submission" date="2015-06" db="UniProtKB">
        <authorList>
            <consortium name="EnsemblMetazoa"/>
        </authorList>
    </citation>
    <scope>IDENTIFICATION</scope>
</reference>
<reference evidence="11" key="1">
    <citation type="submission" date="2012-12" db="EMBL/GenBank/DDBJ databases">
        <authorList>
            <person name="Hellsten U."/>
            <person name="Grimwood J."/>
            <person name="Chapman J.A."/>
            <person name="Shapiro H."/>
            <person name="Aerts A."/>
            <person name="Otillar R.P."/>
            <person name="Terry A.Y."/>
            <person name="Boore J.L."/>
            <person name="Simakov O."/>
            <person name="Marletaz F."/>
            <person name="Cho S.-J."/>
            <person name="Edsinger-Gonzales E."/>
            <person name="Havlak P."/>
            <person name="Kuo D.-H."/>
            <person name="Larsson T."/>
            <person name="Lv J."/>
            <person name="Arendt D."/>
            <person name="Savage R."/>
            <person name="Osoegawa K."/>
            <person name="de Jong P."/>
            <person name="Lindberg D.R."/>
            <person name="Seaver E.C."/>
            <person name="Weisblat D.A."/>
            <person name="Putnam N.H."/>
            <person name="Grigoriev I.V."/>
            <person name="Rokhsar D.S."/>
        </authorList>
    </citation>
    <scope>NUCLEOTIDE SEQUENCE</scope>
    <source>
        <strain evidence="11">I ESC-2004</strain>
    </source>
</reference>